<feature type="transmembrane region" description="Helical" evidence="2">
    <location>
        <begin position="102"/>
        <end position="126"/>
    </location>
</feature>
<keyword evidence="2" id="KW-1133">Transmembrane helix</keyword>
<keyword evidence="5" id="KW-1185">Reference proteome</keyword>
<dbReference type="Pfam" id="PF13464">
    <property type="entry name" value="RodZ_C"/>
    <property type="match status" value="1"/>
</dbReference>
<dbReference type="InterPro" id="IPR050400">
    <property type="entry name" value="Bact_Cytoskel_RodZ"/>
</dbReference>
<dbReference type="InterPro" id="IPR001387">
    <property type="entry name" value="Cro/C1-type_HTH"/>
</dbReference>
<organism evidence="4 5">
    <name type="scientific">Novosphingobium anseongense</name>
    <dbReference type="NCBI Taxonomy" id="3133436"/>
    <lineage>
        <taxon>Bacteria</taxon>
        <taxon>Pseudomonadati</taxon>
        <taxon>Pseudomonadota</taxon>
        <taxon>Alphaproteobacteria</taxon>
        <taxon>Sphingomonadales</taxon>
        <taxon>Sphingomonadaceae</taxon>
        <taxon>Novosphingobium</taxon>
    </lineage>
</organism>
<feature type="domain" description="Cytoskeleton protein RodZ-like C-terminal" evidence="3">
    <location>
        <begin position="165"/>
        <end position="231"/>
    </location>
</feature>
<dbReference type="Proteomes" id="UP001361239">
    <property type="component" value="Unassembled WGS sequence"/>
</dbReference>
<dbReference type="Gene3D" id="1.10.260.40">
    <property type="entry name" value="lambda repressor-like DNA-binding domains"/>
    <property type="match status" value="1"/>
</dbReference>
<feature type="compositionally biased region" description="Low complexity" evidence="1">
    <location>
        <begin position="275"/>
        <end position="316"/>
    </location>
</feature>
<evidence type="ECO:0000256" key="2">
    <source>
        <dbReference type="SAM" id="Phobius"/>
    </source>
</evidence>
<dbReference type="InterPro" id="IPR010982">
    <property type="entry name" value="Lambda_DNA-bd_dom_sf"/>
</dbReference>
<keyword evidence="2" id="KW-0812">Transmembrane</keyword>
<dbReference type="RefSeq" id="WP_339587822.1">
    <property type="nucleotide sequence ID" value="NZ_JBBHJZ010000003.1"/>
</dbReference>
<dbReference type="PANTHER" id="PTHR34475:SF1">
    <property type="entry name" value="CYTOSKELETON PROTEIN RODZ"/>
    <property type="match status" value="1"/>
</dbReference>
<accession>A0ABU8RYQ5</accession>
<gene>
    <name evidence="4" type="ORF">WG901_14580</name>
</gene>
<evidence type="ECO:0000313" key="4">
    <source>
        <dbReference type="EMBL" id="MEJ5977872.1"/>
    </source>
</evidence>
<feature type="compositionally biased region" description="Pro residues" evidence="1">
    <location>
        <begin position="317"/>
        <end position="329"/>
    </location>
</feature>
<evidence type="ECO:0000259" key="3">
    <source>
        <dbReference type="Pfam" id="PF13464"/>
    </source>
</evidence>
<name>A0ABU8RYQ5_9SPHN</name>
<evidence type="ECO:0000313" key="5">
    <source>
        <dbReference type="Proteomes" id="UP001361239"/>
    </source>
</evidence>
<sequence>MSVGARLRLAREKQRLSRADIAARTKIAERHLAAIEEERFADLASSTYAVGFSRAYARAVGIDEREIAQAVRVELNMIDEVETPSKPTFEPGDPARVPSVRLAWVAGAAALAVVVAVVVFWGSYIFPAVSLPDLIKDAPPPAAKKVVTAAPVAAAPTAQGAVVITAKEAGVWVRITDASGKKLLEKQLAQGESFTIPADAAEPKLRTGWPDALAVTIGGQPVAPLADKRVVTTVPVSAAALLARGLPVPAPVAPQAPAQAVTAPAQTAPAPPPAATQRSTPVPAARPTTPVARPSAAPTARATPAPQPSPRATRPPLTLPPITPEPAPAAPAAEASPASQ</sequence>
<dbReference type="Pfam" id="PF13413">
    <property type="entry name" value="HTH_25"/>
    <property type="match status" value="1"/>
</dbReference>
<comment type="caution">
    <text evidence="4">The sequence shown here is derived from an EMBL/GenBank/DDBJ whole genome shotgun (WGS) entry which is preliminary data.</text>
</comment>
<feature type="region of interest" description="Disordered" evidence="1">
    <location>
        <begin position="259"/>
        <end position="340"/>
    </location>
</feature>
<evidence type="ECO:0000256" key="1">
    <source>
        <dbReference type="SAM" id="MobiDB-lite"/>
    </source>
</evidence>
<dbReference type="CDD" id="cd00093">
    <property type="entry name" value="HTH_XRE"/>
    <property type="match status" value="1"/>
</dbReference>
<feature type="compositionally biased region" description="Low complexity" evidence="1">
    <location>
        <begin position="259"/>
        <end position="268"/>
    </location>
</feature>
<dbReference type="PANTHER" id="PTHR34475">
    <property type="match status" value="1"/>
</dbReference>
<dbReference type="InterPro" id="IPR025194">
    <property type="entry name" value="RodZ-like_C"/>
</dbReference>
<protein>
    <submittedName>
        <fullName evidence="4">Helix-turn-helix domain-containing protein</fullName>
    </submittedName>
</protein>
<keyword evidence="2" id="KW-0472">Membrane</keyword>
<reference evidence="4 5" key="1">
    <citation type="submission" date="2024-03" db="EMBL/GenBank/DDBJ databases">
        <authorList>
            <person name="Jo J.-H."/>
        </authorList>
    </citation>
    <scope>NUCLEOTIDE SEQUENCE [LARGE SCALE GENOMIC DNA]</scope>
    <source>
        <strain evidence="4 5">PS1R-30</strain>
    </source>
</reference>
<proteinExistence type="predicted"/>
<feature type="compositionally biased region" description="Low complexity" evidence="1">
    <location>
        <begin position="330"/>
        <end position="340"/>
    </location>
</feature>
<dbReference type="EMBL" id="JBBHJZ010000003">
    <property type="protein sequence ID" value="MEJ5977872.1"/>
    <property type="molecule type" value="Genomic_DNA"/>
</dbReference>